<evidence type="ECO:0000313" key="3">
    <source>
        <dbReference type="Proteomes" id="UP000492821"/>
    </source>
</evidence>
<evidence type="ECO:0000256" key="1">
    <source>
        <dbReference type="ARBA" id="ARBA00002550"/>
    </source>
</evidence>
<comment type="function">
    <text evidence="1">Involved in endocytosis.</text>
</comment>
<dbReference type="PANTHER" id="PTHR23083:SF464">
    <property type="entry name" value="TETRATRICOPEPTIDE REPEAT DOMAIN 7, ISOFORM A"/>
    <property type="match status" value="1"/>
</dbReference>
<dbReference type="GO" id="GO:0046854">
    <property type="term" value="P:phosphatidylinositol phosphate biosynthetic process"/>
    <property type="evidence" value="ECO:0007669"/>
    <property type="project" value="TreeGrafter"/>
</dbReference>
<dbReference type="Gene3D" id="1.25.40.10">
    <property type="entry name" value="Tetratricopeptide repeat domain"/>
    <property type="match status" value="1"/>
</dbReference>
<dbReference type="GO" id="GO:0072659">
    <property type="term" value="P:protein localization to plasma membrane"/>
    <property type="evidence" value="ECO:0007669"/>
    <property type="project" value="TreeGrafter"/>
</dbReference>
<sequence>MLSMVYERAMKYASKDRFLWFQFGISLTCVGKLTRATKSLEHCVKLEAENKYKVAEHMMIGKINMESLADYDLAMKHASLTLPLCKNIFLSSRCMLMYAIAFSEKLASVSSFETCKVLMGESLRNFEKAIDLDPHDELAHFFTALEYARCKLSPFSHHTSTESFRPRHRTYPRALPTLPRLQRGTTFRNNAMLFSVLRDYKSALTLVQTALDDLPNHYGLLVLKLKLDA</sequence>
<reference evidence="4" key="2">
    <citation type="submission" date="2020-10" db="UniProtKB">
        <authorList>
            <consortium name="WormBaseParasite"/>
        </authorList>
    </citation>
    <scope>IDENTIFICATION</scope>
</reference>
<dbReference type="GO" id="GO:0005886">
    <property type="term" value="C:plasma membrane"/>
    <property type="evidence" value="ECO:0007669"/>
    <property type="project" value="TreeGrafter"/>
</dbReference>
<dbReference type="WBParaSite" id="Pan_g4590.t1">
    <property type="protein sequence ID" value="Pan_g4590.t1"/>
    <property type="gene ID" value="Pan_g4590"/>
</dbReference>
<dbReference type="PANTHER" id="PTHR23083">
    <property type="entry name" value="TETRATRICOPEPTIDE REPEAT PROTEIN, TPR"/>
    <property type="match status" value="1"/>
</dbReference>
<organism evidence="3 4">
    <name type="scientific">Panagrellus redivivus</name>
    <name type="common">Microworm</name>
    <dbReference type="NCBI Taxonomy" id="6233"/>
    <lineage>
        <taxon>Eukaryota</taxon>
        <taxon>Metazoa</taxon>
        <taxon>Ecdysozoa</taxon>
        <taxon>Nematoda</taxon>
        <taxon>Chromadorea</taxon>
        <taxon>Rhabditida</taxon>
        <taxon>Tylenchina</taxon>
        <taxon>Panagrolaimomorpha</taxon>
        <taxon>Panagrolaimoidea</taxon>
        <taxon>Panagrolaimidae</taxon>
        <taxon>Panagrellus</taxon>
    </lineage>
</organism>
<proteinExistence type="inferred from homology"/>
<comment type="similarity">
    <text evidence="2">Belongs to the YPP1 family.</text>
</comment>
<dbReference type="InterPro" id="IPR051722">
    <property type="entry name" value="Endocytosis_PI4K-reg_protein"/>
</dbReference>
<name>A0A7E4VYD0_PANRE</name>
<accession>A0A7E4VYD0</accession>
<dbReference type="SUPFAM" id="SSF48452">
    <property type="entry name" value="TPR-like"/>
    <property type="match status" value="1"/>
</dbReference>
<protein>
    <submittedName>
        <fullName evidence="4">TPR_REGION domain-containing protein</fullName>
    </submittedName>
</protein>
<dbReference type="InterPro" id="IPR011990">
    <property type="entry name" value="TPR-like_helical_dom_sf"/>
</dbReference>
<keyword evidence="3" id="KW-1185">Reference proteome</keyword>
<evidence type="ECO:0000313" key="4">
    <source>
        <dbReference type="WBParaSite" id="Pan_g4590.t1"/>
    </source>
</evidence>
<dbReference type="Proteomes" id="UP000492821">
    <property type="component" value="Unassembled WGS sequence"/>
</dbReference>
<evidence type="ECO:0000256" key="2">
    <source>
        <dbReference type="ARBA" id="ARBA00038251"/>
    </source>
</evidence>
<reference evidence="3" key="1">
    <citation type="journal article" date="2013" name="Genetics">
        <title>The draft genome and transcriptome of Panagrellus redivivus are shaped by the harsh demands of a free-living lifestyle.</title>
        <authorList>
            <person name="Srinivasan J."/>
            <person name="Dillman A.R."/>
            <person name="Macchietto M.G."/>
            <person name="Heikkinen L."/>
            <person name="Lakso M."/>
            <person name="Fracchia K.M."/>
            <person name="Antoshechkin I."/>
            <person name="Mortazavi A."/>
            <person name="Wong G."/>
            <person name="Sternberg P.W."/>
        </authorList>
    </citation>
    <scope>NUCLEOTIDE SEQUENCE [LARGE SCALE GENOMIC DNA]</scope>
    <source>
        <strain evidence="3">MT8872</strain>
    </source>
</reference>
<dbReference type="AlphaFoldDB" id="A0A7E4VYD0"/>